<comment type="caution">
    <text evidence="6">The sequence shown here is derived from an EMBL/GenBank/DDBJ whole genome shotgun (WGS) entry which is preliminary data.</text>
</comment>
<gene>
    <name evidence="6" type="ORF">DRW41_18140</name>
</gene>
<accession>A0A3D8GM66</accession>
<dbReference type="NCBIfam" id="TIGR02727">
    <property type="entry name" value="MTHFS_bact"/>
    <property type="match status" value="1"/>
</dbReference>
<feature type="binding site" evidence="4">
    <location>
        <position position="50"/>
    </location>
    <ligand>
        <name>substrate</name>
    </ligand>
</feature>
<keyword evidence="6" id="KW-0436">Ligase</keyword>
<dbReference type="GO" id="GO:0035999">
    <property type="term" value="P:tetrahydrofolate interconversion"/>
    <property type="evidence" value="ECO:0007669"/>
    <property type="project" value="TreeGrafter"/>
</dbReference>
<dbReference type="EMBL" id="QNQT01000010">
    <property type="protein sequence ID" value="RDU35377.1"/>
    <property type="molecule type" value="Genomic_DNA"/>
</dbReference>
<organism evidence="6 7">
    <name type="scientific">Neobacillus piezotolerans</name>
    <dbReference type="NCBI Taxonomy" id="2259171"/>
    <lineage>
        <taxon>Bacteria</taxon>
        <taxon>Bacillati</taxon>
        <taxon>Bacillota</taxon>
        <taxon>Bacilli</taxon>
        <taxon>Bacillales</taxon>
        <taxon>Bacillaceae</taxon>
        <taxon>Neobacillus</taxon>
    </lineage>
</organism>
<protein>
    <recommendedName>
        <fullName evidence="5">5-formyltetrahydrofolate cyclo-ligase</fullName>
        <ecNumber evidence="5">6.3.3.2</ecNumber>
    </recommendedName>
</protein>
<dbReference type="InterPro" id="IPR002698">
    <property type="entry name" value="FTHF_cligase"/>
</dbReference>
<dbReference type="GO" id="GO:0046872">
    <property type="term" value="F:metal ion binding"/>
    <property type="evidence" value="ECO:0007669"/>
    <property type="project" value="UniProtKB-KW"/>
</dbReference>
<dbReference type="Proteomes" id="UP000257144">
    <property type="component" value="Unassembled WGS sequence"/>
</dbReference>
<keyword evidence="7" id="KW-1185">Reference proteome</keyword>
<keyword evidence="3 4" id="KW-0067">ATP-binding</keyword>
<comment type="similarity">
    <text evidence="1 5">Belongs to the 5-formyltetrahydrofolate cyclo-ligase family.</text>
</comment>
<evidence type="ECO:0000256" key="5">
    <source>
        <dbReference type="RuleBase" id="RU361279"/>
    </source>
</evidence>
<dbReference type="PANTHER" id="PTHR23407">
    <property type="entry name" value="ATPASE INHIBITOR/5-FORMYLTETRAHYDROFOLATE CYCLO-LIGASE"/>
    <property type="match status" value="1"/>
</dbReference>
<dbReference type="OrthoDB" id="9801938at2"/>
<evidence type="ECO:0000313" key="6">
    <source>
        <dbReference type="EMBL" id="RDU35377.1"/>
    </source>
</evidence>
<name>A0A3D8GM66_9BACI</name>
<comment type="cofactor">
    <cofactor evidence="5">
        <name>Mg(2+)</name>
        <dbReference type="ChEBI" id="CHEBI:18420"/>
    </cofactor>
</comment>
<dbReference type="EC" id="6.3.3.2" evidence="5"/>
<dbReference type="GO" id="GO:0030272">
    <property type="term" value="F:5-formyltetrahydrofolate cyclo-ligase activity"/>
    <property type="evidence" value="ECO:0007669"/>
    <property type="project" value="UniProtKB-EC"/>
</dbReference>
<dbReference type="GO" id="GO:0009396">
    <property type="term" value="P:folic acid-containing compound biosynthetic process"/>
    <property type="evidence" value="ECO:0007669"/>
    <property type="project" value="TreeGrafter"/>
</dbReference>
<comment type="catalytic activity">
    <reaction evidence="5">
        <text>(6S)-5-formyl-5,6,7,8-tetrahydrofolate + ATP = (6R)-5,10-methenyltetrahydrofolate + ADP + phosphate</text>
        <dbReference type="Rhea" id="RHEA:10488"/>
        <dbReference type="ChEBI" id="CHEBI:30616"/>
        <dbReference type="ChEBI" id="CHEBI:43474"/>
        <dbReference type="ChEBI" id="CHEBI:57455"/>
        <dbReference type="ChEBI" id="CHEBI:57457"/>
        <dbReference type="ChEBI" id="CHEBI:456216"/>
        <dbReference type="EC" id="6.3.3.2"/>
    </reaction>
</comment>
<keyword evidence="2 4" id="KW-0547">Nucleotide-binding</keyword>
<dbReference type="InterPro" id="IPR024185">
    <property type="entry name" value="FTHF_cligase-like_sf"/>
</dbReference>
<keyword evidence="5" id="KW-0479">Metal-binding</keyword>
<evidence type="ECO:0000256" key="2">
    <source>
        <dbReference type="ARBA" id="ARBA00022741"/>
    </source>
</evidence>
<dbReference type="PANTHER" id="PTHR23407:SF1">
    <property type="entry name" value="5-FORMYLTETRAHYDROFOLATE CYCLO-LIGASE"/>
    <property type="match status" value="1"/>
</dbReference>
<dbReference type="Gene3D" id="3.40.50.10420">
    <property type="entry name" value="NagB/RpiA/CoA transferase-like"/>
    <property type="match status" value="1"/>
</dbReference>
<dbReference type="InterPro" id="IPR037171">
    <property type="entry name" value="NagB/RpiA_transferase-like"/>
</dbReference>
<dbReference type="GO" id="GO:0005524">
    <property type="term" value="F:ATP binding"/>
    <property type="evidence" value="ECO:0007669"/>
    <property type="project" value="UniProtKB-KW"/>
</dbReference>
<proteinExistence type="inferred from homology"/>
<dbReference type="PIRSF" id="PIRSF006806">
    <property type="entry name" value="FTHF_cligase"/>
    <property type="match status" value="1"/>
</dbReference>
<dbReference type="AlphaFoldDB" id="A0A3D8GM66"/>
<evidence type="ECO:0000256" key="4">
    <source>
        <dbReference type="PIRSR" id="PIRSR006806-1"/>
    </source>
</evidence>
<evidence type="ECO:0000256" key="3">
    <source>
        <dbReference type="ARBA" id="ARBA00022840"/>
    </source>
</evidence>
<feature type="binding site" evidence="4">
    <location>
        <begin position="4"/>
        <end position="8"/>
    </location>
    <ligand>
        <name>ATP</name>
        <dbReference type="ChEBI" id="CHEBI:30616"/>
    </ligand>
</feature>
<dbReference type="RefSeq" id="WP_115453443.1">
    <property type="nucleotide sequence ID" value="NZ_QNQT01000010.1"/>
</dbReference>
<sequence length="187" mass="21559">MEDKKMLRKSMMERLRSMSDGEYMERSNRIASNLFGHPAWKEAEVIGITISRPPEVDTYQIIEKAWQEGKRIAVPKCLPATREMQFRYLTDFSELEKVYYGLLEPIVEKTEQVRPDDISLLVVPGLAFSRDGYRLGFGGGYYDRFLTVYKGQTASLAFSCQIVGELPVENHDRQVGMIMTEEPVFEK</sequence>
<feature type="binding site" evidence="4">
    <location>
        <begin position="134"/>
        <end position="142"/>
    </location>
    <ligand>
        <name>ATP</name>
        <dbReference type="ChEBI" id="CHEBI:30616"/>
    </ligand>
</feature>
<dbReference type="Pfam" id="PF01812">
    <property type="entry name" value="5-FTHF_cyc-lig"/>
    <property type="match status" value="1"/>
</dbReference>
<evidence type="ECO:0000313" key="7">
    <source>
        <dbReference type="Proteomes" id="UP000257144"/>
    </source>
</evidence>
<feature type="binding site" evidence="4">
    <location>
        <position position="55"/>
    </location>
    <ligand>
        <name>substrate</name>
    </ligand>
</feature>
<evidence type="ECO:0000256" key="1">
    <source>
        <dbReference type="ARBA" id="ARBA00010638"/>
    </source>
</evidence>
<dbReference type="SUPFAM" id="SSF100950">
    <property type="entry name" value="NagB/RpiA/CoA transferase-like"/>
    <property type="match status" value="1"/>
</dbReference>
<reference evidence="6 7" key="1">
    <citation type="submission" date="2018-07" db="EMBL/GenBank/DDBJ databases">
        <title>Bacillus sp. YLB-04 draft genome sequence.</title>
        <authorList>
            <person name="Yu L."/>
            <person name="Tang X."/>
        </authorList>
    </citation>
    <scope>NUCLEOTIDE SEQUENCE [LARGE SCALE GENOMIC DNA]</scope>
    <source>
        <strain evidence="6 7">YLB-04</strain>
    </source>
</reference>
<keyword evidence="5" id="KW-0460">Magnesium</keyword>